<keyword evidence="2" id="KW-0820">tRNA-binding</keyword>
<keyword evidence="5" id="KW-1185">Reference proteome</keyword>
<dbReference type="GO" id="GO:0043022">
    <property type="term" value="F:ribosome binding"/>
    <property type="evidence" value="ECO:0007669"/>
    <property type="project" value="UniProtKB-UniRule"/>
</dbReference>
<feature type="domain" description="Tr-type G" evidence="3">
    <location>
        <begin position="5"/>
        <end position="204"/>
    </location>
</feature>
<evidence type="ECO:0000313" key="5">
    <source>
        <dbReference type="Proteomes" id="UP000320390"/>
    </source>
</evidence>
<dbReference type="InterPro" id="IPR047043">
    <property type="entry name" value="BipA_III"/>
</dbReference>
<dbReference type="Gene3D" id="2.40.50.250">
    <property type="entry name" value="bipa protein"/>
    <property type="match status" value="1"/>
</dbReference>
<evidence type="ECO:0000313" key="4">
    <source>
        <dbReference type="EMBL" id="QDV05638.1"/>
    </source>
</evidence>
<comment type="catalytic activity">
    <reaction evidence="2">
        <text>GTP + H2O = GDP + phosphate + H(+)</text>
        <dbReference type="Rhea" id="RHEA:19669"/>
        <dbReference type="ChEBI" id="CHEBI:15377"/>
        <dbReference type="ChEBI" id="CHEBI:15378"/>
        <dbReference type="ChEBI" id="CHEBI:37565"/>
        <dbReference type="ChEBI" id="CHEBI:43474"/>
        <dbReference type="ChEBI" id="CHEBI:58189"/>
    </reaction>
</comment>
<evidence type="ECO:0000256" key="1">
    <source>
        <dbReference type="ARBA" id="ARBA00023134"/>
    </source>
</evidence>
<keyword evidence="2" id="KW-0547">Nucleotide-binding</keyword>
<dbReference type="SUPFAM" id="SSF54980">
    <property type="entry name" value="EF-G C-terminal domain-like"/>
    <property type="match status" value="2"/>
</dbReference>
<dbReference type="Gene3D" id="3.30.70.240">
    <property type="match status" value="1"/>
</dbReference>
<dbReference type="EMBL" id="CP036434">
    <property type="protein sequence ID" value="QDV05638.1"/>
    <property type="molecule type" value="Genomic_DNA"/>
</dbReference>
<comment type="similarity">
    <text evidence="2">Belongs to the TRAFAC class translation factor GTPase superfamily. Classic translation factor GTPase family. BipA subfamily.</text>
</comment>
<dbReference type="InterPro" id="IPR027417">
    <property type="entry name" value="P-loop_NTPase"/>
</dbReference>
<dbReference type="CDD" id="cd01891">
    <property type="entry name" value="TypA_BipA"/>
    <property type="match status" value="1"/>
</dbReference>
<dbReference type="Proteomes" id="UP000320390">
    <property type="component" value="Chromosome"/>
</dbReference>
<keyword evidence="2" id="KW-0694">RNA-binding</keyword>
<dbReference type="FunFam" id="3.40.50.300:FF:000055">
    <property type="entry name" value="GTP-binding protein TypA"/>
    <property type="match status" value="1"/>
</dbReference>
<dbReference type="NCBIfam" id="TIGR01394">
    <property type="entry name" value="TypA_BipA"/>
    <property type="match status" value="1"/>
</dbReference>
<comment type="subcellular location">
    <subcellularLocation>
        <location evidence="2">Cytoplasm</location>
    </subcellularLocation>
    <text evidence="2">Binds to ribosomes.</text>
</comment>
<feature type="binding site" evidence="2">
    <location>
        <begin position="17"/>
        <end position="22"/>
    </location>
    <ligand>
        <name>GTP</name>
        <dbReference type="ChEBI" id="CHEBI:37565"/>
    </ligand>
</feature>
<dbReference type="InterPro" id="IPR042116">
    <property type="entry name" value="TypA/BipA_C"/>
</dbReference>
<reference evidence="4 5" key="1">
    <citation type="submission" date="2019-02" db="EMBL/GenBank/DDBJ databases">
        <title>Deep-cultivation of Planctomycetes and their phenomic and genomic characterization uncovers novel biology.</title>
        <authorList>
            <person name="Wiegand S."/>
            <person name="Jogler M."/>
            <person name="Boedeker C."/>
            <person name="Pinto D."/>
            <person name="Vollmers J."/>
            <person name="Rivas-Marin E."/>
            <person name="Kohn T."/>
            <person name="Peeters S.H."/>
            <person name="Heuer A."/>
            <person name="Rast P."/>
            <person name="Oberbeckmann S."/>
            <person name="Bunk B."/>
            <person name="Jeske O."/>
            <person name="Meyerdierks A."/>
            <person name="Storesund J.E."/>
            <person name="Kallscheuer N."/>
            <person name="Luecker S."/>
            <person name="Lage O.M."/>
            <person name="Pohl T."/>
            <person name="Merkel B.J."/>
            <person name="Hornburger P."/>
            <person name="Mueller R.-W."/>
            <person name="Bruemmer F."/>
            <person name="Labrenz M."/>
            <person name="Spormann A.M."/>
            <person name="Op den Camp H."/>
            <person name="Overmann J."/>
            <person name="Amann R."/>
            <person name="Jetten M.S.M."/>
            <person name="Mascher T."/>
            <person name="Medema M.H."/>
            <person name="Devos D.P."/>
            <person name="Kaster A.-K."/>
            <person name="Ovreas L."/>
            <person name="Rohde M."/>
            <person name="Galperin M.Y."/>
            <person name="Jogler C."/>
        </authorList>
    </citation>
    <scope>NUCLEOTIDE SEQUENCE [LARGE SCALE GENOMIC DNA]</scope>
    <source>
        <strain evidence="4 5">Poly30</strain>
    </source>
</reference>
<dbReference type="InterPro" id="IPR000795">
    <property type="entry name" value="T_Tr_GTP-bd_dom"/>
</dbReference>
<dbReference type="GO" id="GO:0003924">
    <property type="term" value="F:GTPase activity"/>
    <property type="evidence" value="ECO:0007669"/>
    <property type="project" value="UniProtKB-UniRule"/>
</dbReference>
<comment type="subunit">
    <text evidence="2">Monomer.</text>
</comment>
<dbReference type="InterPro" id="IPR000640">
    <property type="entry name" value="EFG_V-like"/>
</dbReference>
<dbReference type="HAMAP" id="MF_00849">
    <property type="entry name" value="BipA"/>
    <property type="match status" value="1"/>
</dbReference>
<dbReference type="EC" id="3.6.5.-" evidence="2"/>
<gene>
    <name evidence="4" type="primary">typA</name>
    <name evidence="2" type="synonym">bipA</name>
    <name evidence="4" type="ORF">Poly30_11370</name>
</gene>
<dbReference type="InterPro" id="IPR031157">
    <property type="entry name" value="G_TR_CS"/>
</dbReference>
<dbReference type="InterPro" id="IPR005225">
    <property type="entry name" value="Small_GTP-bd"/>
</dbReference>
<keyword evidence="2" id="KW-0378">Hydrolase</keyword>
<dbReference type="GO" id="GO:0005525">
    <property type="term" value="F:GTP binding"/>
    <property type="evidence" value="ECO:0007669"/>
    <property type="project" value="UniProtKB-UniRule"/>
</dbReference>
<dbReference type="InterPro" id="IPR009000">
    <property type="entry name" value="Transl_B-barrel_sf"/>
</dbReference>
<proteinExistence type="inferred from homology"/>
<dbReference type="InterPro" id="IPR006298">
    <property type="entry name" value="BipA"/>
</dbReference>
<organism evidence="4 5">
    <name type="scientific">Saltatorellus ferox</name>
    <dbReference type="NCBI Taxonomy" id="2528018"/>
    <lineage>
        <taxon>Bacteria</taxon>
        <taxon>Pseudomonadati</taxon>
        <taxon>Planctomycetota</taxon>
        <taxon>Planctomycetia</taxon>
        <taxon>Planctomycetia incertae sedis</taxon>
        <taxon>Saltatorellus</taxon>
    </lineage>
</organism>
<dbReference type="InterPro" id="IPR004161">
    <property type="entry name" value="EFTu-like_2"/>
</dbReference>
<name>A0A518ENH8_9BACT</name>
<evidence type="ECO:0000259" key="3">
    <source>
        <dbReference type="PROSITE" id="PS51722"/>
    </source>
</evidence>
<dbReference type="NCBIfam" id="TIGR00231">
    <property type="entry name" value="small_GTP"/>
    <property type="match status" value="1"/>
</dbReference>
<evidence type="ECO:0000256" key="2">
    <source>
        <dbReference type="HAMAP-Rule" id="MF_00849"/>
    </source>
</evidence>
<dbReference type="CDD" id="cd16263">
    <property type="entry name" value="BipA_III"/>
    <property type="match status" value="1"/>
</dbReference>
<dbReference type="GO" id="GO:0005829">
    <property type="term" value="C:cytosol"/>
    <property type="evidence" value="ECO:0007669"/>
    <property type="project" value="TreeGrafter"/>
</dbReference>
<dbReference type="Gene3D" id="3.30.70.870">
    <property type="entry name" value="Elongation Factor G (Translational Gtpase), domain 3"/>
    <property type="match status" value="1"/>
</dbReference>
<dbReference type="FunFam" id="3.30.70.240:FF:000002">
    <property type="entry name" value="GTP-binding protein TypA"/>
    <property type="match status" value="1"/>
</dbReference>
<comment type="function">
    <text evidence="2">A 50S ribosomal subunit assembly protein with GTPase activity, required for 50S subunit assembly at low temperatures, may also play a role in translation. Binds GTP and analogs. Binds the 70S ribosome between the 30S and 50S subunits, in a similar position as ribosome-bound EF-G; it contacts a number of ribosomal proteins, both rRNAs and the A-site tRNA.</text>
</comment>
<dbReference type="Pfam" id="PF21018">
    <property type="entry name" value="BipA_C"/>
    <property type="match status" value="1"/>
</dbReference>
<dbReference type="GO" id="GO:0000049">
    <property type="term" value="F:tRNA binding"/>
    <property type="evidence" value="ECO:0007669"/>
    <property type="project" value="UniProtKB-KW"/>
</dbReference>
<keyword evidence="1 2" id="KW-0342">GTP-binding</keyword>
<dbReference type="Pfam" id="PF03144">
    <property type="entry name" value="GTP_EFTU_D2"/>
    <property type="match status" value="1"/>
</dbReference>
<dbReference type="PROSITE" id="PS00301">
    <property type="entry name" value="G_TR_1"/>
    <property type="match status" value="1"/>
</dbReference>
<sequence>MSAAPTIKNLAIVAHVDHGKTTLVDAMFRFAGTFRENQHVAERAMDSNPQERERGITILAKNTSIQYEGTRINIVDTPGHADFGGQVERTLNMADAVLLLVDAFEGPMPQTRFVLRKAFEHKLKAIVMVNKIDRPDERHEEVLNEVFDLFVELGASDEQLEFPVVYGSGRDGWASLDPKDTGGNLKPLFDLILSEVPALDTDPTAPVRFQATTLDHDDFLGRIAVGRVERGTLRVGKRYALAHPDRQKTIAVTPKKLFRYEGLNRVATEEVLCGDIAIVTGIEELGIGDTLCHPDHVEPLPAIAMDEPTISMVFYVNNSPFAGQEGDFVTSRQILARLEKEATRDVALQLAKTDSADAFEVKGRGVMHLSVLIENMRREGFEFAVGKPHVILKEVDGVRCEPYERASIEVPSENAGRIIEYLGRRRGEMIHMDSSGALARLEFKIPARGLIGARTALLTLSQGEAVLSHVFESWEKDGGTIPRRTNGVLVSDRAGDVVAYALDGLQDRGTFFTLVGTSVYGGMIVGENNRDGDLELNVCRAKKLTNMRASGRDENAKITPAKIMSLEESLEYVEDDELLEVTPKNLRLRKRLLDENARKRDKKKTAAV</sequence>
<dbReference type="InterPro" id="IPR047041">
    <property type="entry name" value="BipA_GTP-bd_dom"/>
</dbReference>
<feature type="binding site" evidence="2">
    <location>
        <begin position="130"/>
        <end position="133"/>
    </location>
    <ligand>
        <name>GTP</name>
        <dbReference type="ChEBI" id="CHEBI:37565"/>
    </ligand>
</feature>
<dbReference type="GO" id="GO:0019843">
    <property type="term" value="F:rRNA binding"/>
    <property type="evidence" value="ECO:0007669"/>
    <property type="project" value="UniProtKB-KW"/>
</dbReference>
<protein>
    <recommendedName>
        <fullName evidence="2">Large ribosomal subunit assembly factor BipA</fullName>
        <ecNumber evidence="2">3.6.5.-</ecNumber>
    </recommendedName>
    <alternativeName>
        <fullName evidence="2">GTP-binding protein BipA</fullName>
    </alternativeName>
</protein>
<dbReference type="FunFam" id="2.40.50.250:FF:000001">
    <property type="entry name" value="GTP-binding protein TypA"/>
    <property type="match status" value="1"/>
</dbReference>
<dbReference type="OrthoDB" id="9804431at2"/>
<dbReference type="PROSITE" id="PS51722">
    <property type="entry name" value="G_TR_2"/>
    <property type="match status" value="1"/>
</dbReference>
<dbReference type="InterPro" id="IPR048876">
    <property type="entry name" value="BipA_C"/>
</dbReference>
<dbReference type="InterPro" id="IPR047042">
    <property type="entry name" value="BipA_II"/>
</dbReference>
<dbReference type="GO" id="GO:0000027">
    <property type="term" value="P:ribosomal large subunit assembly"/>
    <property type="evidence" value="ECO:0007669"/>
    <property type="project" value="UniProtKB-UniRule"/>
</dbReference>
<keyword evidence="2" id="KW-0690">Ribosome biogenesis</keyword>
<dbReference type="PRINTS" id="PR00315">
    <property type="entry name" value="ELONGATNFCT"/>
</dbReference>
<accession>A0A518ENH8</accession>
<dbReference type="SUPFAM" id="SSF52540">
    <property type="entry name" value="P-loop containing nucleoside triphosphate hydrolases"/>
    <property type="match status" value="1"/>
</dbReference>
<dbReference type="SUPFAM" id="SSF50447">
    <property type="entry name" value="Translation proteins"/>
    <property type="match status" value="1"/>
</dbReference>
<keyword evidence="2" id="KW-0963">Cytoplasm</keyword>
<dbReference type="CDD" id="cd03691">
    <property type="entry name" value="BipA_TypA_II"/>
    <property type="match status" value="1"/>
</dbReference>
<dbReference type="CDD" id="cd03710">
    <property type="entry name" value="BipA_TypA_C"/>
    <property type="match status" value="1"/>
</dbReference>
<keyword evidence="2" id="KW-0699">rRNA-binding</keyword>
<dbReference type="AlphaFoldDB" id="A0A518ENH8"/>
<dbReference type="SMART" id="SM00838">
    <property type="entry name" value="EFG_C"/>
    <property type="match status" value="1"/>
</dbReference>
<dbReference type="GO" id="GO:1990904">
    <property type="term" value="C:ribonucleoprotein complex"/>
    <property type="evidence" value="ECO:0007669"/>
    <property type="project" value="TreeGrafter"/>
</dbReference>
<dbReference type="PANTHER" id="PTHR42908:SF8">
    <property type="entry name" value="TR-TYPE G DOMAIN-CONTAINING PROTEIN"/>
    <property type="match status" value="1"/>
</dbReference>
<dbReference type="Pfam" id="PF00009">
    <property type="entry name" value="GTP_EFTU"/>
    <property type="match status" value="1"/>
</dbReference>
<dbReference type="RefSeq" id="WP_145195107.1">
    <property type="nucleotide sequence ID" value="NZ_CP036434.1"/>
</dbReference>
<dbReference type="PANTHER" id="PTHR42908">
    <property type="entry name" value="TRANSLATION ELONGATION FACTOR-RELATED"/>
    <property type="match status" value="1"/>
</dbReference>
<dbReference type="Gene3D" id="3.40.50.300">
    <property type="entry name" value="P-loop containing nucleotide triphosphate hydrolases"/>
    <property type="match status" value="1"/>
</dbReference>
<dbReference type="Pfam" id="PF00679">
    <property type="entry name" value="EFG_C"/>
    <property type="match status" value="1"/>
</dbReference>
<dbReference type="InterPro" id="IPR035647">
    <property type="entry name" value="EFG_III/V"/>
</dbReference>
<dbReference type="FunFam" id="3.30.70.870:FF:000003">
    <property type="entry name" value="GTP-binding protein TypA"/>
    <property type="match status" value="1"/>
</dbReference>
<dbReference type="Gene3D" id="2.40.30.10">
    <property type="entry name" value="Translation factors"/>
    <property type="match status" value="1"/>
</dbReference>
<dbReference type="InterPro" id="IPR035651">
    <property type="entry name" value="BipA_V"/>
</dbReference>